<evidence type="ECO:0000313" key="1">
    <source>
        <dbReference type="EnsemblPlants" id="AET2Gv20698800.26"/>
    </source>
</evidence>
<organism evidence="1 2">
    <name type="scientific">Aegilops tauschii subsp. strangulata</name>
    <name type="common">Goatgrass</name>
    <dbReference type="NCBI Taxonomy" id="200361"/>
    <lineage>
        <taxon>Eukaryota</taxon>
        <taxon>Viridiplantae</taxon>
        <taxon>Streptophyta</taxon>
        <taxon>Embryophyta</taxon>
        <taxon>Tracheophyta</taxon>
        <taxon>Spermatophyta</taxon>
        <taxon>Magnoliopsida</taxon>
        <taxon>Liliopsida</taxon>
        <taxon>Poales</taxon>
        <taxon>Poaceae</taxon>
        <taxon>BOP clade</taxon>
        <taxon>Pooideae</taxon>
        <taxon>Triticodae</taxon>
        <taxon>Triticeae</taxon>
        <taxon>Triticinae</taxon>
        <taxon>Aegilops</taxon>
    </lineage>
</organism>
<name>A0A453C1A6_AEGTS</name>
<sequence length="76" mass="8726">MLIGDYFSEFKKCIVLGLHCMNIQICTSEYFKRQIVRRNSQLGRHLGGGYIDFLIMASLSLCASLHVQHRHGQIND</sequence>
<reference evidence="1" key="5">
    <citation type="journal article" date="2021" name="G3 (Bethesda)">
        <title>Aegilops tauschii genome assembly Aet v5.0 features greater sequence contiguity and improved annotation.</title>
        <authorList>
            <person name="Wang L."/>
            <person name="Zhu T."/>
            <person name="Rodriguez J.C."/>
            <person name="Deal K.R."/>
            <person name="Dubcovsky J."/>
            <person name="McGuire P.E."/>
            <person name="Lux T."/>
            <person name="Spannagl M."/>
            <person name="Mayer K.F.X."/>
            <person name="Baldrich P."/>
            <person name="Meyers B.C."/>
            <person name="Huo N."/>
            <person name="Gu Y.Q."/>
            <person name="Zhou H."/>
            <person name="Devos K.M."/>
            <person name="Bennetzen J.L."/>
            <person name="Unver T."/>
            <person name="Budak H."/>
            <person name="Gulick P.J."/>
            <person name="Galiba G."/>
            <person name="Kalapos B."/>
            <person name="Nelson D.R."/>
            <person name="Li P."/>
            <person name="You F.M."/>
            <person name="Luo M.C."/>
            <person name="Dvorak J."/>
        </authorList>
    </citation>
    <scope>NUCLEOTIDE SEQUENCE [LARGE SCALE GENOMIC DNA]</scope>
    <source>
        <strain evidence="1">cv. AL8/78</strain>
    </source>
</reference>
<reference evidence="1" key="3">
    <citation type="journal article" date="2017" name="Nature">
        <title>Genome sequence of the progenitor of the wheat D genome Aegilops tauschii.</title>
        <authorList>
            <person name="Luo M.C."/>
            <person name="Gu Y.Q."/>
            <person name="Puiu D."/>
            <person name="Wang H."/>
            <person name="Twardziok S.O."/>
            <person name="Deal K.R."/>
            <person name="Huo N."/>
            <person name="Zhu T."/>
            <person name="Wang L."/>
            <person name="Wang Y."/>
            <person name="McGuire P.E."/>
            <person name="Liu S."/>
            <person name="Long H."/>
            <person name="Ramasamy R.K."/>
            <person name="Rodriguez J.C."/>
            <person name="Van S.L."/>
            <person name="Yuan L."/>
            <person name="Wang Z."/>
            <person name="Xia Z."/>
            <person name="Xiao L."/>
            <person name="Anderson O.D."/>
            <person name="Ouyang S."/>
            <person name="Liang Y."/>
            <person name="Zimin A.V."/>
            <person name="Pertea G."/>
            <person name="Qi P."/>
            <person name="Bennetzen J.L."/>
            <person name="Dai X."/>
            <person name="Dawson M.W."/>
            <person name="Muller H.G."/>
            <person name="Kugler K."/>
            <person name="Rivarola-Duarte L."/>
            <person name="Spannagl M."/>
            <person name="Mayer K.F.X."/>
            <person name="Lu F.H."/>
            <person name="Bevan M.W."/>
            <person name="Leroy P."/>
            <person name="Li P."/>
            <person name="You F.M."/>
            <person name="Sun Q."/>
            <person name="Liu Z."/>
            <person name="Lyons E."/>
            <person name="Wicker T."/>
            <person name="Salzberg S.L."/>
            <person name="Devos K.M."/>
            <person name="Dvorak J."/>
        </authorList>
    </citation>
    <scope>NUCLEOTIDE SEQUENCE [LARGE SCALE GENOMIC DNA]</scope>
    <source>
        <strain evidence="1">cv. AL8/78</strain>
    </source>
</reference>
<protein>
    <submittedName>
        <fullName evidence="1">Uncharacterized protein</fullName>
    </submittedName>
</protein>
<accession>A0A453C1A6</accession>
<reference evidence="2" key="2">
    <citation type="journal article" date="2017" name="Nat. Plants">
        <title>The Aegilops tauschii genome reveals multiple impacts of transposons.</title>
        <authorList>
            <person name="Zhao G."/>
            <person name="Zou C."/>
            <person name="Li K."/>
            <person name="Wang K."/>
            <person name="Li T."/>
            <person name="Gao L."/>
            <person name="Zhang X."/>
            <person name="Wang H."/>
            <person name="Yang Z."/>
            <person name="Liu X."/>
            <person name="Jiang W."/>
            <person name="Mao L."/>
            <person name="Kong X."/>
            <person name="Jiao Y."/>
            <person name="Jia J."/>
        </authorList>
    </citation>
    <scope>NUCLEOTIDE SEQUENCE [LARGE SCALE GENOMIC DNA]</scope>
    <source>
        <strain evidence="2">cv. AL8/78</strain>
    </source>
</reference>
<reference evidence="1" key="4">
    <citation type="submission" date="2019-03" db="UniProtKB">
        <authorList>
            <consortium name="EnsemblPlants"/>
        </authorList>
    </citation>
    <scope>IDENTIFICATION</scope>
</reference>
<reference evidence="2" key="1">
    <citation type="journal article" date="2014" name="Science">
        <title>Ancient hybridizations among the ancestral genomes of bread wheat.</title>
        <authorList>
            <consortium name="International Wheat Genome Sequencing Consortium,"/>
            <person name="Marcussen T."/>
            <person name="Sandve S.R."/>
            <person name="Heier L."/>
            <person name="Spannagl M."/>
            <person name="Pfeifer M."/>
            <person name="Jakobsen K.S."/>
            <person name="Wulff B.B."/>
            <person name="Steuernagel B."/>
            <person name="Mayer K.F."/>
            <person name="Olsen O.A."/>
        </authorList>
    </citation>
    <scope>NUCLEOTIDE SEQUENCE [LARGE SCALE GENOMIC DNA]</scope>
    <source>
        <strain evidence="2">cv. AL8/78</strain>
    </source>
</reference>
<proteinExistence type="predicted"/>
<evidence type="ECO:0000313" key="2">
    <source>
        <dbReference type="Proteomes" id="UP000015105"/>
    </source>
</evidence>
<dbReference type="AlphaFoldDB" id="A0A453C1A6"/>
<dbReference type="Proteomes" id="UP000015105">
    <property type="component" value="Chromosome 2D"/>
</dbReference>
<dbReference type="Gramene" id="AET2Gv20698800.26">
    <property type="protein sequence ID" value="AET2Gv20698800.26"/>
    <property type="gene ID" value="AET2Gv20698800"/>
</dbReference>
<dbReference type="EnsemblPlants" id="AET2Gv20698800.26">
    <property type="protein sequence ID" value="AET2Gv20698800.26"/>
    <property type="gene ID" value="AET2Gv20698800"/>
</dbReference>
<keyword evidence="2" id="KW-1185">Reference proteome</keyword>